<dbReference type="InterPro" id="IPR014729">
    <property type="entry name" value="Rossmann-like_a/b/a_fold"/>
</dbReference>
<dbReference type="Pfam" id="PF20259">
    <property type="entry name" value="tRNA_Me_trans_M"/>
    <property type="match status" value="1"/>
</dbReference>
<evidence type="ECO:0000259" key="11">
    <source>
        <dbReference type="Pfam" id="PF20259"/>
    </source>
</evidence>
<evidence type="ECO:0000256" key="8">
    <source>
        <dbReference type="ARBA" id="ARBA00051542"/>
    </source>
</evidence>
<dbReference type="PANTHER" id="PTHR11933">
    <property type="entry name" value="TRNA 5-METHYLAMINOMETHYL-2-THIOURIDYLATE -METHYLTRANSFERASE"/>
    <property type="match status" value="1"/>
</dbReference>
<keyword evidence="7 9" id="KW-1015">Disulfide bond</keyword>
<dbReference type="RefSeq" id="WP_205761664.1">
    <property type="nucleotide sequence ID" value="NZ_JABDTL010000001.1"/>
</dbReference>
<feature type="region of interest" description="Interaction with tRNA" evidence="9">
    <location>
        <begin position="154"/>
        <end position="156"/>
    </location>
</feature>
<dbReference type="PANTHER" id="PTHR11933:SF5">
    <property type="entry name" value="MITOCHONDRIAL TRNA-SPECIFIC 2-THIOURIDYLASE 1"/>
    <property type="match status" value="1"/>
</dbReference>
<evidence type="ECO:0000259" key="10">
    <source>
        <dbReference type="Pfam" id="PF20258"/>
    </source>
</evidence>
<evidence type="ECO:0000256" key="6">
    <source>
        <dbReference type="ARBA" id="ARBA00022884"/>
    </source>
</evidence>
<dbReference type="InterPro" id="IPR046884">
    <property type="entry name" value="MnmA-like_central"/>
</dbReference>
<dbReference type="EC" id="2.8.1.13" evidence="9"/>
<dbReference type="Gene3D" id="3.40.50.620">
    <property type="entry name" value="HUPs"/>
    <property type="match status" value="1"/>
</dbReference>
<dbReference type="NCBIfam" id="NF001138">
    <property type="entry name" value="PRK00143.1"/>
    <property type="match status" value="1"/>
</dbReference>
<dbReference type="SUPFAM" id="SSF52402">
    <property type="entry name" value="Adenine nucleotide alpha hydrolases-like"/>
    <property type="match status" value="1"/>
</dbReference>
<dbReference type="NCBIfam" id="TIGR00420">
    <property type="entry name" value="trmU"/>
    <property type="match status" value="1"/>
</dbReference>
<keyword evidence="3 9" id="KW-0819">tRNA processing</keyword>
<dbReference type="FunFam" id="3.40.50.620:FF:000115">
    <property type="entry name" value="tRNA-specific 2-thiouridylase MnmA"/>
    <property type="match status" value="1"/>
</dbReference>
<feature type="domain" description="tRNA-specific 2-thiouridylase MnmA-like central" evidence="11">
    <location>
        <begin position="214"/>
        <end position="279"/>
    </location>
</feature>
<keyword evidence="2 9" id="KW-0808">Transferase</keyword>
<dbReference type="GO" id="GO:0005524">
    <property type="term" value="F:ATP binding"/>
    <property type="evidence" value="ECO:0007669"/>
    <property type="project" value="UniProtKB-KW"/>
</dbReference>
<dbReference type="Proteomes" id="UP000582837">
    <property type="component" value="Unassembled WGS sequence"/>
</dbReference>
<accession>A0A841GNJ4</accession>
<evidence type="ECO:0000256" key="3">
    <source>
        <dbReference type="ARBA" id="ARBA00022694"/>
    </source>
</evidence>
<evidence type="ECO:0000256" key="1">
    <source>
        <dbReference type="ARBA" id="ARBA00022555"/>
    </source>
</evidence>
<feature type="domain" description="tRNA-specific 2-thiouridylase MnmA-like C-terminal" evidence="10">
    <location>
        <begin position="288"/>
        <end position="361"/>
    </location>
</feature>
<keyword evidence="5 9" id="KW-0067">ATP-binding</keyword>
<keyword evidence="6 9" id="KW-0694">RNA-binding</keyword>
<dbReference type="InterPro" id="IPR004506">
    <property type="entry name" value="MnmA-like"/>
</dbReference>
<evidence type="ECO:0000313" key="12">
    <source>
        <dbReference type="EMBL" id="MBB6070207.1"/>
    </source>
</evidence>
<comment type="function">
    <text evidence="9">Catalyzes the 2-thiolation of uridine at the wobble position (U34) of tRNA, leading to the formation of s(2)U34.</text>
</comment>
<evidence type="ECO:0000313" key="13">
    <source>
        <dbReference type="Proteomes" id="UP000582837"/>
    </source>
</evidence>
<dbReference type="AlphaFoldDB" id="A0A841GNJ4"/>
<dbReference type="Gene3D" id="2.40.30.10">
    <property type="entry name" value="Translation factors"/>
    <property type="match status" value="1"/>
</dbReference>
<keyword evidence="4 9" id="KW-0547">Nucleotide-binding</keyword>
<dbReference type="GO" id="GO:0002143">
    <property type="term" value="P:tRNA wobble position uridine thiolation"/>
    <property type="evidence" value="ECO:0007669"/>
    <property type="project" value="TreeGrafter"/>
</dbReference>
<protein>
    <recommendedName>
        <fullName evidence="9">tRNA-specific 2-thiouridylase MnmA</fullName>
        <ecNumber evidence="9">2.8.1.13</ecNumber>
    </recommendedName>
</protein>
<proteinExistence type="inferred from homology"/>
<dbReference type="GO" id="GO:0005737">
    <property type="term" value="C:cytoplasm"/>
    <property type="evidence" value="ECO:0007669"/>
    <property type="project" value="UniProtKB-SubCell"/>
</dbReference>
<organism evidence="12 13">
    <name type="scientific">Longimicrobium terrae</name>
    <dbReference type="NCBI Taxonomy" id="1639882"/>
    <lineage>
        <taxon>Bacteria</taxon>
        <taxon>Pseudomonadati</taxon>
        <taxon>Gemmatimonadota</taxon>
        <taxon>Longimicrobiia</taxon>
        <taxon>Longimicrobiales</taxon>
        <taxon>Longimicrobiaceae</taxon>
        <taxon>Longimicrobium</taxon>
    </lineage>
</organism>
<feature type="site" description="Interaction with tRNA" evidence="9">
    <location>
        <position position="345"/>
    </location>
</feature>
<feature type="binding site" evidence="9">
    <location>
        <begin position="9"/>
        <end position="16"/>
    </location>
    <ligand>
        <name>ATP</name>
        <dbReference type="ChEBI" id="CHEBI:30616"/>
    </ligand>
</feature>
<evidence type="ECO:0000256" key="7">
    <source>
        <dbReference type="ARBA" id="ARBA00023157"/>
    </source>
</evidence>
<dbReference type="GO" id="GO:0000049">
    <property type="term" value="F:tRNA binding"/>
    <property type="evidence" value="ECO:0007669"/>
    <property type="project" value="UniProtKB-KW"/>
</dbReference>
<keyword evidence="1 9" id="KW-0820">tRNA-binding</keyword>
<feature type="active site" description="Cysteine persulfide intermediate" evidence="9">
    <location>
        <position position="204"/>
    </location>
</feature>
<name>A0A841GNJ4_9BACT</name>
<dbReference type="Pfam" id="PF03054">
    <property type="entry name" value="tRNA_Me_trans"/>
    <property type="match status" value="1"/>
</dbReference>
<reference evidence="12 13" key="1">
    <citation type="submission" date="2020-08" db="EMBL/GenBank/DDBJ databases">
        <title>Genomic Encyclopedia of Type Strains, Phase IV (KMG-IV): sequencing the most valuable type-strain genomes for metagenomic binning, comparative biology and taxonomic classification.</title>
        <authorList>
            <person name="Goeker M."/>
        </authorList>
    </citation>
    <scope>NUCLEOTIDE SEQUENCE [LARGE SCALE GENOMIC DNA]</scope>
    <source>
        <strain evidence="12 13">DSM 29007</strain>
    </source>
</reference>
<dbReference type="EMBL" id="JACHIA010000004">
    <property type="protein sequence ID" value="MBB6070207.1"/>
    <property type="molecule type" value="Genomic_DNA"/>
</dbReference>
<comment type="caution">
    <text evidence="9">Lacks conserved residue(s) required for the propagation of feature annotation.</text>
</comment>
<feature type="active site" description="Nucleophile" evidence="9">
    <location>
        <position position="107"/>
    </location>
</feature>
<evidence type="ECO:0000256" key="2">
    <source>
        <dbReference type="ARBA" id="ARBA00022679"/>
    </source>
</evidence>
<comment type="subcellular location">
    <subcellularLocation>
        <location evidence="9">Cytoplasm</location>
    </subcellularLocation>
</comment>
<dbReference type="HAMAP" id="MF_00144">
    <property type="entry name" value="tRNA_thiouridyl_MnmA"/>
    <property type="match status" value="1"/>
</dbReference>
<evidence type="ECO:0000256" key="5">
    <source>
        <dbReference type="ARBA" id="ARBA00022840"/>
    </source>
</evidence>
<comment type="catalytic activity">
    <reaction evidence="8 9">
        <text>S-sulfanyl-L-cysteinyl-[protein] + uridine(34) in tRNA + AH2 + ATP = 2-thiouridine(34) in tRNA + L-cysteinyl-[protein] + A + AMP + diphosphate + H(+)</text>
        <dbReference type="Rhea" id="RHEA:47032"/>
        <dbReference type="Rhea" id="RHEA-COMP:10131"/>
        <dbReference type="Rhea" id="RHEA-COMP:11726"/>
        <dbReference type="Rhea" id="RHEA-COMP:11727"/>
        <dbReference type="Rhea" id="RHEA-COMP:11728"/>
        <dbReference type="ChEBI" id="CHEBI:13193"/>
        <dbReference type="ChEBI" id="CHEBI:15378"/>
        <dbReference type="ChEBI" id="CHEBI:17499"/>
        <dbReference type="ChEBI" id="CHEBI:29950"/>
        <dbReference type="ChEBI" id="CHEBI:30616"/>
        <dbReference type="ChEBI" id="CHEBI:33019"/>
        <dbReference type="ChEBI" id="CHEBI:61963"/>
        <dbReference type="ChEBI" id="CHEBI:65315"/>
        <dbReference type="ChEBI" id="CHEBI:87170"/>
        <dbReference type="ChEBI" id="CHEBI:456215"/>
        <dbReference type="EC" id="2.8.1.13"/>
    </reaction>
</comment>
<dbReference type="GO" id="GO:0103016">
    <property type="term" value="F:tRNA-uridine 2-sulfurtransferase activity"/>
    <property type="evidence" value="ECO:0007669"/>
    <property type="project" value="UniProtKB-EC"/>
</dbReference>
<dbReference type="Pfam" id="PF20258">
    <property type="entry name" value="tRNA_Me_trans_C"/>
    <property type="match status" value="1"/>
</dbReference>
<feature type="binding site" evidence="9">
    <location>
        <position position="35"/>
    </location>
    <ligand>
        <name>ATP</name>
        <dbReference type="ChEBI" id="CHEBI:30616"/>
    </ligand>
</feature>
<feature type="disulfide bond" description="Alternate" evidence="9">
    <location>
        <begin position="107"/>
        <end position="204"/>
    </location>
</feature>
<keyword evidence="9" id="KW-0963">Cytoplasm</keyword>
<gene>
    <name evidence="9" type="primary">mnmA</name>
    <name evidence="12" type="ORF">HNQ61_001826</name>
</gene>
<dbReference type="InterPro" id="IPR023382">
    <property type="entry name" value="MnmA-like_central_sf"/>
</dbReference>
<comment type="caution">
    <text evidence="12">The sequence shown here is derived from an EMBL/GenBank/DDBJ whole genome shotgun (WGS) entry which is preliminary data.</text>
</comment>
<feature type="binding site" evidence="9">
    <location>
        <position position="131"/>
    </location>
    <ligand>
        <name>ATP</name>
        <dbReference type="ChEBI" id="CHEBI:30616"/>
    </ligand>
</feature>
<sequence>MEKKNVLVAMSGGVDSSVAAALLQEQGHNVIGVTMKTFCYSESDADANGPGKTCCGLDGIMDARRVADRLGIPHYVFDVEREFTRDVIDDFVSEYAAGRTPNPCVRCNGNTKFRDLLRRGRMLGCDAIATGHYARMGTDANGAPVLLRGLDEKKDQSYFLWSLPPEMLPQLLFPLGELTKPQVRERARELGLVTAEKPESMEICFVPSGNYVDFLEKKLGTEHAALTTGNLVTTSGDVIGEHDGYARYTVGQRKGLGGGRSLPLYVIGTRPATREVVVGTMEDLDRTDVTVGGLNWLATIPQPGDAVRVQVRHRAPAVDARVESIGDDGVRLTLNKPQRAVTPGQSAVIFRDDIVLGGGRIAA</sequence>
<dbReference type="Gene3D" id="2.30.30.280">
    <property type="entry name" value="Adenine nucleotide alpha hydrolases-like domains"/>
    <property type="match status" value="1"/>
</dbReference>
<comment type="similarity">
    <text evidence="9">Belongs to the MnmA/TRMU family.</text>
</comment>
<dbReference type="InterPro" id="IPR046885">
    <property type="entry name" value="MnmA-like_C"/>
</dbReference>
<feature type="site" description="Interaction with tRNA" evidence="9">
    <location>
        <position position="132"/>
    </location>
</feature>
<dbReference type="CDD" id="cd01998">
    <property type="entry name" value="MnmA_TRMU-like"/>
    <property type="match status" value="1"/>
</dbReference>
<evidence type="ECO:0000256" key="9">
    <source>
        <dbReference type="HAMAP-Rule" id="MF_00144"/>
    </source>
</evidence>
<evidence type="ECO:0000256" key="4">
    <source>
        <dbReference type="ARBA" id="ARBA00022741"/>
    </source>
</evidence>
<keyword evidence="13" id="KW-1185">Reference proteome</keyword>